<comment type="caution">
    <text evidence="9">The sequence shown here is derived from an EMBL/GenBank/DDBJ whole genome shotgun (WGS) entry which is preliminary data.</text>
</comment>
<evidence type="ECO:0000256" key="8">
    <source>
        <dbReference type="SAM" id="Phobius"/>
    </source>
</evidence>
<organism evidence="9 10">
    <name type="scientific">Nocardioides eburneus</name>
    <dbReference type="NCBI Taxonomy" id="3231482"/>
    <lineage>
        <taxon>Bacteria</taxon>
        <taxon>Bacillati</taxon>
        <taxon>Actinomycetota</taxon>
        <taxon>Actinomycetes</taxon>
        <taxon>Propionibacteriales</taxon>
        <taxon>Nocardioidaceae</taxon>
        <taxon>Nocardioides</taxon>
    </lineage>
</organism>
<evidence type="ECO:0000256" key="7">
    <source>
        <dbReference type="HAMAP-Rule" id="MF_01235"/>
    </source>
</evidence>
<comment type="function">
    <text evidence="2 7">Converts N-acetylmannosamine-6-phosphate (ManNAc-6-P) to N-acetylglucosamine-6-phosphate (GlcNAc-6-P).</text>
</comment>
<sequence>MTLDDFVRAVRGRLIVSCQAPAGHALRDTATVVRMAHAAVAGGAAAIRCGGVGGVPDVRAVAEAVDVPVVGLTKDGTEGVYITPTVAAALAVVAAGAAVVAVDATQRPRPDGRDFADTVAAVHEAGALVMADVSTLDEGLAAAHAGADVIATTLSGYTPHSLTQTEPDLALVGALRHALPGAVIVAEGRYHQPSDVARAVVAGATTVVVGTAITDPAWITARFAEALQQ</sequence>
<dbReference type="GO" id="GO:0047465">
    <property type="term" value="F:N-acylglucosamine-6-phosphate 2-epimerase activity"/>
    <property type="evidence" value="ECO:0007669"/>
    <property type="project" value="UniProtKB-EC"/>
</dbReference>
<keyword evidence="10" id="KW-1185">Reference proteome</keyword>
<comment type="catalytic activity">
    <reaction evidence="1 7">
        <text>an N-acyl-D-glucosamine 6-phosphate = an N-acyl-D-mannosamine 6-phosphate</text>
        <dbReference type="Rhea" id="RHEA:23932"/>
        <dbReference type="ChEBI" id="CHEBI:57599"/>
        <dbReference type="ChEBI" id="CHEBI:57666"/>
        <dbReference type="EC" id="5.1.3.9"/>
    </reaction>
</comment>
<dbReference type="PANTHER" id="PTHR36204:SF1">
    <property type="entry name" value="N-ACETYLMANNOSAMINE-6-PHOSPHATE 2-EPIMERASE-RELATED"/>
    <property type="match status" value="1"/>
</dbReference>
<dbReference type="EC" id="5.1.3.9" evidence="7"/>
<name>A0ABV3SYC5_9ACTN</name>
<dbReference type="NCBIfam" id="NF002231">
    <property type="entry name" value="PRK01130.1"/>
    <property type="match status" value="1"/>
</dbReference>
<gene>
    <name evidence="7" type="primary">nanE</name>
    <name evidence="9" type="ORF">AB3X52_07120</name>
</gene>
<proteinExistence type="inferred from homology"/>
<evidence type="ECO:0000313" key="9">
    <source>
        <dbReference type="EMBL" id="MEX0427382.1"/>
    </source>
</evidence>
<evidence type="ECO:0000256" key="3">
    <source>
        <dbReference type="ARBA" id="ARBA00005081"/>
    </source>
</evidence>
<reference evidence="9 10" key="1">
    <citation type="submission" date="2024-07" db="EMBL/GenBank/DDBJ databases">
        <authorList>
            <person name="Lee S."/>
            <person name="Kang M."/>
        </authorList>
    </citation>
    <scope>NUCLEOTIDE SEQUENCE [LARGE SCALE GENOMIC DNA]</scope>
    <source>
        <strain evidence="9 10">DS6</strain>
    </source>
</reference>
<dbReference type="Gene3D" id="3.20.20.70">
    <property type="entry name" value="Aldolase class I"/>
    <property type="match status" value="1"/>
</dbReference>
<comment type="similarity">
    <text evidence="4 7">Belongs to the NanE family.</text>
</comment>
<dbReference type="EMBL" id="JBFPJR010000009">
    <property type="protein sequence ID" value="MEX0427382.1"/>
    <property type="molecule type" value="Genomic_DNA"/>
</dbReference>
<dbReference type="PANTHER" id="PTHR36204">
    <property type="entry name" value="N-ACETYLMANNOSAMINE-6-PHOSPHATE 2-EPIMERASE-RELATED"/>
    <property type="match status" value="1"/>
</dbReference>
<evidence type="ECO:0000256" key="6">
    <source>
        <dbReference type="ARBA" id="ARBA00023277"/>
    </source>
</evidence>
<dbReference type="RefSeq" id="WP_367992707.1">
    <property type="nucleotide sequence ID" value="NZ_JBFPJR010000009.1"/>
</dbReference>
<keyword evidence="8" id="KW-0472">Membrane</keyword>
<accession>A0ABV3SYC5</accession>
<keyword evidence="5 7" id="KW-0413">Isomerase</keyword>
<dbReference type="Pfam" id="PF04131">
    <property type="entry name" value="NanE"/>
    <property type="match status" value="1"/>
</dbReference>
<dbReference type="InterPro" id="IPR013785">
    <property type="entry name" value="Aldolase_TIM"/>
</dbReference>
<feature type="transmembrane region" description="Helical" evidence="8">
    <location>
        <begin position="81"/>
        <end position="102"/>
    </location>
</feature>
<dbReference type="SUPFAM" id="SSF51366">
    <property type="entry name" value="Ribulose-phoshate binding barrel"/>
    <property type="match status" value="1"/>
</dbReference>
<keyword evidence="8" id="KW-1133">Transmembrane helix</keyword>
<dbReference type="InterPro" id="IPR007260">
    <property type="entry name" value="NanE"/>
</dbReference>
<keyword evidence="8" id="KW-0812">Transmembrane</keyword>
<evidence type="ECO:0000256" key="4">
    <source>
        <dbReference type="ARBA" id="ARBA00007439"/>
    </source>
</evidence>
<dbReference type="InterPro" id="IPR011060">
    <property type="entry name" value="RibuloseP-bd_barrel"/>
</dbReference>
<comment type="pathway">
    <text evidence="3 7">Amino-sugar metabolism; N-acetylneuraminate degradation; D-fructose 6-phosphate from N-acetylneuraminate: step 3/5.</text>
</comment>
<evidence type="ECO:0000313" key="10">
    <source>
        <dbReference type="Proteomes" id="UP001556631"/>
    </source>
</evidence>
<protein>
    <recommendedName>
        <fullName evidence="7">Putative N-acetylmannosamine-6-phosphate 2-epimerase</fullName>
        <ecNumber evidence="7">5.1.3.9</ecNumber>
    </recommendedName>
    <alternativeName>
        <fullName evidence="7">ManNAc-6-P epimerase</fullName>
    </alternativeName>
</protein>
<evidence type="ECO:0000256" key="1">
    <source>
        <dbReference type="ARBA" id="ARBA00000056"/>
    </source>
</evidence>
<evidence type="ECO:0000256" key="5">
    <source>
        <dbReference type="ARBA" id="ARBA00023235"/>
    </source>
</evidence>
<evidence type="ECO:0000256" key="2">
    <source>
        <dbReference type="ARBA" id="ARBA00002147"/>
    </source>
</evidence>
<keyword evidence="6 7" id="KW-0119">Carbohydrate metabolism</keyword>
<dbReference type="Proteomes" id="UP001556631">
    <property type="component" value="Unassembled WGS sequence"/>
</dbReference>
<dbReference type="HAMAP" id="MF_01235">
    <property type="entry name" value="ManNAc6P_epimer"/>
    <property type="match status" value="1"/>
</dbReference>